<evidence type="ECO:0000256" key="1">
    <source>
        <dbReference type="ARBA" id="ARBA00004613"/>
    </source>
</evidence>
<comment type="caution">
    <text evidence="6">The sequence shown here is derived from an EMBL/GenBank/DDBJ whole genome shotgun (WGS) entry which is preliminary data.</text>
</comment>
<evidence type="ECO:0000256" key="2">
    <source>
        <dbReference type="ARBA" id="ARBA00005558"/>
    </source>
</evidence>
<gene>
    <name evidence="6" type="ORF">ADINL_0546</name>
</gene>
<accession>A0A063Y972</accession>
<keyword evidence="7" id="KW-1185">Reference proteome</keyword>
<dbReference type="PATRIC" id="fig|267850.7.peg.540"/>
<evidence type="ECO:0000313" key="6">
    <source>
        <dbReference type="EMBL" id="KDE40897.1"/>
    </source>
</evidence>
<keyword evidence="3" id="KW-0964">Secreted</keyword>
<evidence type="ECO:0000313" key="7">
    <source>
        <dbReference type="Proteomes" id="UP000027318"/>
    </source>
</evidence>
<dbReference type="Gene3D" id="2.30.110.50">
    <property type="match status" value="1"/>
</dbReference>
<dbReference type="InterPro" id="IPR050708">
    <property type="entry name" value="T6SS_VgrG/RHS"/>
</dbReference>
<dbReference type="InterPro" id="IPR037026">
    <property type="entry name" value="Vgr_OB-fold_dom_sf"/>
</dbReference>
<feature type="domain" description="Gp5/Type VI secretion system Vgr C-terminal trimerisation" evidence="5">
    <location>
        <begin position="454"/>
        <end position="562"/>
    </location>
</feature>
<comment type="similarity">
    <text evidence="2">Belongs to the VgrG protein family.</text>
</comment>
<name>A0A063Y972_9GAMM</name>
<dbReference type="Gene3D" id="4.10.220.110">
    <property type="match status" value="1"/>
</dbReference>
<dbReference type="SUPFAM" id="SSF69255">
    <property type="entry name" value="gp5 N-terminal domain-like"/>
    <property type="match status" value="1"/>
</dbReference>
<dbReference type="Gene3D" id="3.55.50.10">
    <property type="entry name" value="Baseplate protein-like domains"/>
    <property type="match status" value="1"/>
</dbReference>
<dbReference type="GO" id="GO:0005576">
    <property type="term" value="C:extracellular region"/>
    <property type="evidence" value="ECO:0007669"/>
    <property type="project" value="UniProtKB-SubCell"/>
</dbReference>
<dbReference type="SUPFAM" id="SSF69279">
    <property type="entry name" value="Phage tail proteins"/>
    <property type="match status" value="2"/>
</dbReference>
<evidence type="ECO:0000256" key="3">
    <source>
        <dbReference type="ARBA" id="ARBA00022525"/>
    </source>
</evidence>
<evidence type="ECO:0000259" key="4">
    <source>
        <dbReference type="Pfam" id="PF04717"/>
    </source>
</evidence>
<dbReference type="InterPro" id="IPR006531">
    <property type="entry name" value="Gp5/Vgr_OB"/>
</dbReference>
<dbReference type="PANTHER" id="PTHR32305">
    <property type="match status" value="1"/>
</dbReference>
<organism evidence="6 7">
    <name type="scientific">Nitrincola lacisaponensis</name>
    <dbReference type="NCBI Taxonomy" id="267850"/>
    <lineage>
        <taxon>Bacteria</taxon>
        <taxon>Pseudomonadati</taxon>
        <taxon>Pseudomonadota</taxon>
        <taxon>Gammaproteobacteria</taxon>
        <taxon>Oceanospirillales</taxon>
        <taxon>Oceanospirillaceae</taxon>
        <taxon>Nitrincola</taxon>
    </lineage>
</organism>
<sequence length="676" mass="77036">MLLTRLEGQENISALYSFEVELYSASTQIAAEKIVGENVTLNIMQADTLGVRSGGYRHINGYIRRFRGEGEQLQGLRRYTAEVVPWLWFLTQTSDSKIFQNKDIKQIATEIFSENGFTDFEFRLIGQHPVREYCVQYQESDFTFLSRLFEEEGIFYYFRHEKDKHTLILADHNGAYESCDESSVSYRAGSLSAHTIHAWTHQYEFRTGRYAKRDYDFTKPSDRLQTGMAADIPLPGVKRFEHFIYPGRYEDKSFGDQLTRLRVEQDEASHDQVKGESGCRSFTPGHSFTLNRHDDAPEEMDDYVLLGVHHFVSDYSYTSQDEVEREYRNVFRAMPASRVYRPAMITGWPKMQGPQNAVVVGPAGEEIYTDNYGRVKIQFPWDRYGQYNENSSCWVRMSNNWAGKNWGGVFIPRIGQEVIVDFYDGNPDRPIITGRVYNAEQMPPNTLPAQKTRMTLRSDTHKGDGFNELTFEDEAGEEQIYLHAQKDHNTVILNDETHQIGRDRAKSVGQNQSERIGNDKKITVGNDHTETIGNDARHSIGRDVHYDVGRTQQENYGKDHIESVGNILKQNIHADHLYQTGRNYEGRVNGTYTLDVGSKITTNTGVHHLQAFEKFIISGPSGKIILDGSGITLEAPNIRLKGAVSMGGSGSSQVPTLNLAANEILPICEECEKKKR</sequence>
<dbReference type="Pfam" id="PF05954">
    <property type="entry name" value="Phage_GPD"/>
    <property type="match status" value="1"/>
</dbReference>
<dbReference type="NCBIfam" id="TIGR01646">
    <property type="entry name" value="vgr_GE"/>
    <property type="match status" value="1"/>
</dbReference>
<protein>
    <submittedName>
        <fullName evidence="6">VgrG protein</fullName>
    </submittedName>
</protein>
<dbReference type="InterPro" id="IPR006533">
    <property type="entry name" value="T6SS_Vgr_RhsGE"/>
</dbReference>
<dbReference type="Proteomes" id="UP000027318">
    <property type="component" value="Unassembled WGS sequence"/>
</dbReference>
<proteinExistence type="inferred from homology"/>
<dbReference type="Gene3D" id="2.40.50.230">
    <property type="entry name" value="Gp5 N-terminal domain"/>
    <property type="match status" value="1"/>
</dbReference>
<dbReference type="PANTHER" id="PTHR32305:SF15">
    <property type="entry name" value="PROTEIN RHSA-RELATED"/>
    <property type="match status" value="1"/>
</dbReference>
<dbReference type="InterPro" id="IPR054030">
    <property type="entry name" value="Gp5_Vgr_C"/>
</dbReference>
<dbReference type="AlphaFoldDB" id="A0A063Y972"/>
<comment type="subcellular location">
    <subcellularLocation>
        <location evidence="1">Secreted</location>
    </subcellularLocation>
</comment>
<evidence type="ECO:0000259" key="5">
    <source>
        <dbReference type="Pfam" id="PF22178"/>
    </source>
</evidence>
<feature type="domain" description="Gp5/Type VI secretion system Vgr protein OB-fold" evidence="4">
    <location>
        <begin position="369"/>
        <end position="437"/>
    </location>
</feature>
<dbReference type="EMBL" id="JMSZ01000015">
    <property type="protein sequence ID" value="KDE40897.1"/>
    <property type="molecule type" value="Genomic_DNA"/>
</dbReference>
<dbReference type="NCBIfam" id="TIGR03361">
    <property type="entry name" value="VI_Rhs_Vgr"/>
    <property type="match status" value="1"/>
</dbReference>
<dbReference type="SUPFAM" id="SSF69349">
    <property type="entry name" value="Phage fibre proteins"/>
    <property type="match status" value="1"/>
</dbReference>
<reference evidence="6 7" key="1">
    <citation type="journal article" date="2005" name="Int. J. Syst. Evol. Microbiol.">
        <title>Nitrincola lacisaponensis gen. nov., sp. nov., a novel alkaliphilic bacterium isolated from an alkaline, saline lake.</title>
        <authorList>
            <person name="Dimitriu P.A."/>
            <person name="Shukla S.K."/>
            <person name="Conradt J."/>
            <person name="Marquez M.C."/>
            <person name="Ventosa A."/>
            <person name="Maglia A."/>
            <person name="Peyton B.M."/>
            <person name="Pinkart H.C."/>
            <person name="Mormile M.R."/>
        </authorList>
    </citation>
    <scope>NUCLEOTIDE SEQUENCE [LARGE SCALE GENOMIC DNA]</scope>
    <source>
        <strain evidence="6 7">4CA</strain>
    </source>
</reference>
<dbReference type="Pfam" id="PF04717">
    <property type="entry name" value="Phage_base_V"/>
    <property type="match status" value="1"/>
</dbReference>
<dbReference type="STRING" id="267850.ADINL_0546"/>
<dbReference type="InterPro" id="IPR017847">
    <property type="entry name" value="T6SS_RhsGE_Vgr_subset"/>
</dbReference>
<dbReference type="Pfam" id="PF22178">
    <property type="entry name" value="Gp5_trimer_C"/>
    <property type="match status" value="1"/>
</dbReference>